<gene>
    <name evidence="2" type="ORF">SYN_00799</name>
</gene>
<keyword evidence="3" id="KW-1185">Reference proteome</keyword>
<name>Q2LVQ8_SYNAS</name>
<dbReference type="OrthoDB" id="9856399at2"/>
<feature type="transmembrane region" description="Helical" evidence="1">
    <location>
        <begin position="36"/>
        <end position="53"/>
    </location>
</feature>
<keyword evidence="1" id="KW-0472">Membrane</keyword>
<evidence type="ECO:0000313" key="3">
    <source>
        <dbReference type="Proteomes" id="UP000001933"/>
    </source>
</evidence>
<keyword evidence="1" id="KW-1133">Transmembrane helix</keyword>
<dbReference type="EMBL" id="CP000252">
    <property type="protein sequence ID" value="ABC78172.1"/>
    <property type="molecule type" value="Genomic_DNA"/>
</dbReference>
<organism evidence="2 3">
    <name type="scientific">Syntrophus aciditrophicus (strain SB)</name>
    <dbReference type="NCBI Taxonomy" id="56780"/>
    <lineage>
        <taxon>Bacteria</taxon>
        <taxon>Pseudomonadati</taxon>
        <taxon>Thermodesulfobacteriota</taxon>
        <taxon>Syntrophia</taxon>
        <taxon>Syntrophales</taxon>
        <taxon>Syntrophaceae</taxon>
        <taxon>Syntrophus</taxon>
    </lineage>
</organism>
<dbReference type="Proteomes" id="UP000001933">
    <property type="component" value="Chromosome"/>
</dbReference>
<dbReference type="AlphaFoldDB" id="Q2LVQ8"/>
<evidence type="ECO:0000313" key="2">
    <source>
        <dbReference type="EMBL" id="ABC78172.1"/>
    </source>
</evidence>
<evidence type="ECO:0000256" key="1">
    <source>
        <dbReference type="SAM" id="Phobius"/>
    </source>
</evidence>
<accession>Q2LVQ8</accession>
<keyword evidence="1" id="KW-0812">Transmembrane</keyword>
<dbReference type="InParanoid" id="Q2LVQ8"/>
<sequence length="115" mass="13017">MDTLIAWLSTHNIVLMLVIAVAVMIAYFIFKRLMKLALLCSLAALGVAGYFYLKQPGRTWKDVDEAWRKTRTSTVKVVETGRKTYEKGKDVYQKGMKFSDSLDSLMGKESGKQSE</sequence>
<reference evidence="2 3" key="1">
    <citation type="journal article" date="2007" name="Proc. Natl. Acad. Sci. U.S.A.">
        <title>The genome of Syntrophus aciditrophicus: life at the thermodynamic limit of microbial growth.</title>
        <authorList>
            <person name="McInerney M.J."/>
            <person name="Rohlin L."/>
            <person name="Mouttaki H."/>
            <person name="Kim U."/>
            <person name="Krupp R.S."/>
            <person name="Rios-Hernandez L."/>
            <person name="Sieber J."/>
            <person name="Struchtemeyer C.G."/>
            <person name="Bhattacharyya A."/>
            <person name="Campbell J.W."/>
            <person name="Gunsalus R.P."/>
        </authorList>
    </citation>
    <scope>NUCLEOTIDE SEQUENCE [LARGE SCALE GENOMIC DNA]</scope>
    <source>
        <strain evidence="2 3">SB</strain>
    </source>
</reference>
<dbReference type="RefSeq" id="WP_011418192.1">
    <property type="nucleotide sequence ID" value="NC_007759.1"/>
</dbReference>
<dbReference type="STRING" id="56780.SYN_00799"/>
<dbReference type="HOGENOM" id="CLU_2107761_0_0_7"/>
<protein>
    <submittedName>
        <fullName evidence="2">Hypothetical membrane protein</fullName>
    </submittedName>
</protein>
<proteinExistence type="predicted"/>
<feature type="transmembrane region" description="Helical" evidence="1">
    <location>
        <begin position="12"/>
        <end position="30"/>
    </location>
</feature>
<dbReference type="KEGG" id="sat:SYN_00799"/>